<evidence type="ECO:0000313" key="3">
    <source>
        <dbReference type="Proteomes" id="UP000259030"/>
    </source>
</evidence>
<evidence type="ECO:0000256" key="1">
    <source>
        <dbReference type="SAM" id="SignalP"/>
    </source>
</evidence>
<dbReference type="AlphaFoldDB" id="A0A221T242"/>
<reference evidence="2 3" key="1">
    <citation type="submission" date="2017-05" db="EMBL/GenBank/DDBJ databases">
        <title>The complete genome sequence of Deinococcus ficus isolated from the rhizosphere of the Ficus religiosa L. in Taiwan.</title>
        <authorList>
            <person name="Wu K.-M."/>
            <person name="Liao T.-L."/>
            <person name="Liu Y.-M."/>
            <person name="Young C.-C."/>
            <person name="Tsai S.-F."/>
        </authorList>
    </citation>
    <scope>NUCLEOTIDE SEQUENCE [LARGE SCALE GENOMIC DNA]</scope>
    <source>
        <strain evidence="2 3">CC-FR2-10</strain>
        <plasmid evidence="3">pdfi2</plasmid>
    </source>
</reference>
<name>A0A221T242_9DEIO</name>
<organism evidence="2 3">
    <name type="scientific">Deinococcus ficus</name>
    <dbReference type="NCBI Taxonomy" id="317577"/>
    <lineage>
        <taxon>Bacteria</taxon>
        <taxon>Thermotogati</taxon>
        <taxon>Deinococcota</taxon>
        <taxon>Deinococci</taxon>
        <taxon>Deinococcales</taxon>
        <taxon>Deinococcaceae</taxon>
        <taxon>Deinococcus</taxon>
    </lineage>
</organism>
<feature type="signal peptide" evidence="1">
    <location>
        <begin position="1"/>
        <end position="19"/>
    </location>
</feature>
<sequence length="124" mass="13456">MQNQLLTALLALSAPTRTAATLTPDDLTPWLKAHVPTLTAFAQRLRDGATWGEVIGLIDAAVRAAQELKPLLGGKPRARIVLAIVQTLVREYAPPSAGWLSMLLETPFAEQLVEMAFRRLFPAG</sequence>
<dbReference type="KEGG" id="dfc:DFI_17265"/>
<feature type="chain" id="PRO_5011299397" description="TetR family transcriptional regulator" evidence="1">
    <location>
        <begin position="20"/>
        <end position="124"/>
    </location>
</feature>
<accession>A0A221T242</accession>
<geneLocation type="plasmid" evidence="3">
    <name>pdfi2</name>
</geneLocation>
<keyword evidence="2" id="KW-0614">Plasmid</keyword>
<dbReference type="EMBL" id="CP021083">
    <property type="protein sequence ID" value="ASN82936.1"/>
    <property type="molecule type" value="Genomic_DNA"/>
</dbReference>
<gene>
    <name evidence="2" type="ORF">DFI_17265</name>
</gene>
<proteinExistence type="predicted"/>
<keyword evidence="3" id="KW-1185">Reference proteome</keyword>
<protein>
    <recommendedName>
        <fullName evidence="4">TetR family transcriptional regulator</fullName>
    </recommendedName>
</protein>
<keyword evidence="1" id="KW-0732">Signal</keyword>
<evidence type="ECO:0008006" key="4">
    <source>
        <dbReference type="Google" id="ProtNLM"/>
    </source>
</evidence>
<evidence type="ECO:0000313" key="2">
    <source>
        <dbReference type="EMBL" id="ASN82936.1"/>
    </source>
</evidence>
<dbReference type="Proteomes" id="UP000259030">
    <property type="component" value="Plasmid pDFI2"/>
</dbReference>
<dbReference type="RefSeq" id="WP_027462395.1">
    <property type="nucleotide sequence ID" value="NZ_CP021083.1"/>
</dbReference>